<evidence type="ECO:0000259" key="1">
    <source>
        <dbReference type="PROSITE" id="PS50805"/>
    </source>
</evidence>
<dbReference type="Proteomes" id="UP000694559">
    <property type="component" value="Unplaced"/>
</dbReference>
<feature type="domain" description="KRAB" evidence="1">
    <location>
        <begin position="15"/>
        <end position="73"/>
    </location>
</feature>
<accession>A0A8C6VDD7</accession>
<dbReference type="Ensembl" id="ENSNNAT00000001382.1">
    <property type="protein sequence ID" value="ENSNNAP00000001314.1"/>
    <property type="gene ID" value="ENSNNAG00000000920.1"/>
</dbReference>
<protein>
    <recommendedName>
        <fullName evidence="1">KRAB domain-containing protein</fullName>
    </recommendedName>
</protein>
<dbReference type="InterPro" id="IPR001909">
    <property type="entry name" value="KRAB"/>
</dbReference>
<evidence type="ECO:0000313" key="2">
    <source>
        <dbReference type="Ensembl" id="ENSNNAP00000001314.1"/>
    </source>
</evidence>
<dbReference type="InterPro" id="IPR036051">
    <property type="entry name" value="KRAB_dom_sf"/>
</dbReference>
<dbReference type="InterPro" id="IPR050169">
    <property type="entry name" value="Krueppel_C2H2_ZnF"/>
</dbReference>
<organism evidence="2 3">
    <name type="scientific">Naja naja</name>
    <name type="common">Indian cobra</name>
    <dbReference type="NCBI Taxonomy" id="35670"/>
    <lineage>
        <taxon>Eukaryota</taxon>
        <taxon>Metazoa</taxon>
        <taxon>Chordata</taxon>
        <taxon>Craniata</taxon>
        <taxon>Vertebrata</taxon>
        <taxon>Euteleostomi</taxon>
        <taxon>Lepidosauria</taxon>
        <taxon>Squamata</taxon>
        <taxon>Bifurcata</taxon>
        <taxon>Unidentata</taxon>
        <taxon>Episquamata</taxon>
        <taxon>Toxicofera</taxon>
        <taxon>Serpentes</taxon>
        <taxon>Colubroidea</taxon>
        <taxon>Elapidae</taxon>
        <taxon>Elapinae</taxon>
        <taxon>Naja</taxon>
    </lineage>
</organism>
<dbReference type="AlphaFoldDB" id="A0A8C6VDD7"/>
<dbReference type="GeneTree" id="ENSGT00940000154715"/>
<proteinExistence type="predicted"/>
<dbReference type="CDD" id="cd07765">
    <property type="entry name" value="KRAB_A-box"/>
    <property type="match status" value="1"/>
</dbReference>
<sequence length="73" mass="8608">MGTNQGEKQPGIKEKLPNEVAVHFSKEEWSRLDPDQKSLYREIMLENSRNLAFLKEMWNYGTSSPQRLERLQV</sequence>
<dbReference type="GO" id="GO:0006355">
    <property type="term" value="P:regulation of DNA-templated transcription"/>
    <property type="evidence" value="ECO:0007669"/>
    <property type="project" value="InterPro"/>
</dbReference>
<dbReference type="SUPFAM" id="SSF109640">
    <property type="entry name" value="KRAB domain (Kruppel-associated box)"/>
    <property type="match status" value="1"/>
</dbReference>
<name>A0A8C6VDD7_NAJNA</name>
<dbReference type="Pfam" id="PF01352">
    <property type="entry name" value="KRAB"/>
    <property type="match status" value="1"/>
</dbReference>
<dbReference type="Gene3D" id="6.10.140.140">
    <property type="match status" value="1"/>
</dbReference>
<dbReference type="SMART" id="SM00349">
    <property type="entry name" value="KRAB"/>
    <property type="match status" value="1"/>
</dbReference>
<dbReference type="PANTHER" id="PTHR23232">
    <property type="entry name" value="KRAB DOMAIN C2H2 ZINC FINGER"/>
    <property type="match status" value="1"/>
</dbReference>
<keyword evidence="3" id="KW-1185">Reference proteome</keyword>
<dbReference type="PANTHER" id="PTHR23232:SF142">
    <property type="entry name" value="GASTRULA ZINC FINGER PROTEIN XLCGF57.1-LIKE-RELATED"/>
    <property type="match status" value="1"/>
</dbReference>
<dbReference type="PROSITE" id="PS50805">
    <property type="entry name" value="KRAB"/>
    <property type="match status" value="1"/>
</dbReference>
<reference evidence="2" key="2">
    <citation type="submission" date="2025-09" db="UniProtKB">
        <authorList>
            <consortium name="Ensembl"/>
        </authorList>
    </citation>
    <scope>IDENTIFICATION</scope>
</reference>
<reference evidence="2" key="1">
    <citation type="submission" date="2025-08" db="UniProtKB">
        <authorList>
            <consortium name="Ensembl"/>
        </authorList>
    </citation>
    <scope>IDENTIFICATION</scope>
</reference>
<evidence type="ECO:0000313" key="3">
    <source>
        <dbReference type="Proteomes" id="UP000694559"/>
    </source>
</evidence>